<dbReference type="AlphaFoldDB" id="A0A1N7PBT1"/>
<dbReference type="OrthoDB" id="9798629at2"/>
<evidence type="ECO:0000256" key="2">
    <source>
        <dbReference type="ARBA" id="ARBA00005811"/>
    </source>
</evidence>
<evidence type="ECO:0000256" key="7">
    <source>
        <dbReference type="RuleBase" id="RU003879"/>
    </source>
</evidence>
<evidence type="ECO:0000256" key="3">
    <source>
        <dbReference type="ARBA" id="ARBA00022475"/>
    </source>
</evidence>
<dbReference type="Pfam" id="PF02472">
    <property type="entry name" value="ExbD"/>
    <property type="match status" value="1"/>
</dbReference>
<evidence type="ECO:0000256" key="4">
    <source>
        <dbReference type="ARBA" id="ARBA00022692"/>
    </source>
</evidence>
<dbReference type="Gene3D" id="3.30.420.270">
    <property type="match status" value="1"/>
</dbReference>
<dbReference type="STRING" id="80876.SAMN05421779_106211"/>
<dbReference type="GO" id="GO:0022857">
    <property type="term" value="F:transmembrane transporter activity"/>
    <property type="evidence" value="ECO:0007669"/>
    <property type="project" value="InterPro"/>
</dbReference>
<organism evidence="9 10">
    <name type="scientific">Insolitispirillum peregrinum</name>
    <dbReference type="NCBI Taxonomy" id="80876"/>
    <lineage>
        <taxon>Bacteria</taxon>
        <taxon>Pseudomonadati</taxon>
        <taxon>Pseudomonadota</taxon>
        <taxon>Alphaproteobacteria</taxon>
        <taxon>Rhodospirillales</taxon>
        <taxon>Novispirillaceae</taxon>
        <taxon>Insolitispirillum</taxon>
    </lineage>
</organism>
<evidence type="ECO:0000256" key="1">
    <source>
        <dbReference type="ARBA" id="ARBA00004162"/>
    </source>
</evidence>
<keyword evidence="4 7" id="KW-0812">Transmembrane</keyword>
<dbReference type="RefSeq" id="WP_076401515.1">
    <property type="nucleotide sequence ID" value="NZ_FTOA01000006.1"/>
</dbReference>
<sequence>MLPDPSPSADPLAGPRLQADINMTPFIDVMLVLLIIFMVAAPLMVAGVPLSLPQTSAQAVPPAQKPLVVSVTGEGQVFLAEQPIQPEQIPALVAPMIQNAPDTAVYVRGDGAVDYAVMVRVLAQLGQAGAVRVSLLTENQAVPDGPAH</sequence>
<dbReference type="GO" id="GO:0005886">
    <property type="term" value="C:plasma membrane"/>
    <property type="evidence" value="ECO:0007669"/>
    <property type="project" value="UniProtKB-SubCell"/>
</dbReference>
<keyword evidence="5 8" id="KW-1133">Transmembrane helix</keyword>
<dbReference type="Proteomes" id="UP000185678">
    <property type="component" value="Unassembled WGS sequence"/>
</dbReference>
<reference evidence="9 10" key="1">
    <citation type="submission" date="2017-01" db="EMBL/GenBank/DDBJ databases">
        <authorList>
            <person name="Mah S.A."/>
            <person name="Swanson W.J."/>
            <person name="Moy G.W."/>
            <person name="Vacquier V.D."/>
        </authorList>
    </citation>
    <scope>NUCLEOTIDE SEQUENCE [LARGE SCALE GENOMIC DNA]</scope>
    <source>
        <strain evidence="9 10">DSM 11589</strain>
    </source>
</reference>
<accession>A0A1N7PBT1</accession>
<evidence type="ECO:0000256" key="8">
    <source>
        <dbReference type="SAM" id="Phobius"/>
    </source>
</evidence>
<evidence type="ECO:0000256" key="6">
    <source>
        <dbReference type="ARBA" id="ARBA00023136"/>
    </source>
</evidence>
<comment type="similarity">
    <text evidence="2 7">Belongs to the ExbD/TolR family.</text>
</comment>
<comment type="subcellular location">
    <subcellularLocation>
        <location evidence="1">Cell membrane</location>
        <topology evidence="1">Single-pass membrane protein</topology>
    </subcellularLocation>
    <subcellularLocation>
        <location evidence="7">Cell membrane</location>
        <topology evidence="7">Single-pass type II membrane protein</topology>
    </subcellularLocation>
</comment>
<proteinExistence type="inferred from homology"/>
<dbReference type="InterPro" id="IPR003400">
    <property type="entry name" value="ExbD"/>
</dbReference>
<keyword evidence="3" id="KW-1003">Cell membrane</keyword>
<dbReference type="PANTHER" id="PTHR30558:SF7">
    <property type="entry name" value="TOL-PAL SYSTEM PROTEIN TOLR"/>
    <property type="match status" value="1"/>
</dbReference>
<keyword evidence="7" id="KW-0653">Protein transport</keyword>
<feature type="transmembrane region" description="Helical" evidence="8">
    <location>
        <begin position="26"/>
        <end position="48"/>
    </location>
</feature>
<keyword evidence="6 8" id="KW-0472">Membrane</keyword>
<gene>
    <name evidence="9" type="ORF">SAMN05421779_106211</name>
</gene>
<dbReference type="EMBL" id="FTOA01000006">
    <property type="protein sequence ID" value="SIT08041.1"/>
    <property type="molecule type" value="Genomic_DNA"/>
</dbReference>
<dbReference type="GO" id="GO:0015031">
    <property type="term" value="P:protein transport"/>
    <property type="evidence" value="ECO:0007669"/>
    <property type="project" value="UniProtKB-KW"/>
</dbReference>
<evidence type="ECO:0000313" key="9">
    <source>
        <dbReference type="EMBL" id="SIT08041.1"/>
    </source>
</evidence>
<dbReference type="PANTHER" id="PTHR30558">
    <property type="entry name" value="EXBD MEMBRANE COMPONENT OF PMF-DRIVEN MACROMOLECULE IMPORT SYSTEM"/>
    <property type="match status" value="1"/>
</dbReference>
<keyword evidence="7" id="KW-0813">Transport</keyword>
<evidence type="ECO:0000313" key="10">
    <source>
        <dbReference type="Proteomes" id="UP000185678"/>
    </source>
</evidence>
<name>A0A1N7PBT1_9PROT</name>
<protein>
    <submittedName>
        <fullName evidence="9">Biopolymer transport protein TolR</fullName>
    </submittedName>
</protein>
<evidence type="ECO:0000256" key="5">
    <source>
        <dbReference type="ARBA" id="ARBA00022989"/>
    </source>
</evidence>
<keyword evidence="10" id="KW-1185">Reference proteome</keyword>